<comment type="caution">
    <text evidence="1">The sequence shown here is derived from an EMBL/GenBank/DDBJ whole genome shotgun (WGS) entry which is preliminary data.</text>
</comment>
<dbReference type="AlphaFoldDB" id="A0A8B3RL16"/>
<evidence type="ECO:0000313" key="2">
    <source>
        <dbReference type="Proteomes" id="UP000293613"/>
    </source>
</evidence>
<keyword evidence="1" id="KW-0808">Transferase</keyword>
<dbReference type="Pfam" id="PF08843">
    <property type="entry name" value="AbiEii"/>
    <property type="match status" value="1"/>
</dbReference>
<accession>A0A8B3RL16</accession>
<gene>
    <name evidence="1" type="ORF">PG2011B_0196</name>
</gene>
<protein>
    <submittedName>
        <fullName evidence="1">Nucleotidyl transferase AbiEii toxin, Type IV TA system</fullName>
    </submittedName>
</protein>
<dbReference type="InterPro" id="IPR014942">
    <property type="entry name" value="AbiEii"/>
</dbReference>
<sequence>MVLKHSVPPRSVAELNQCLTELALQSDHPTQGRALRKNLAALVIAQLLPDNAYLKGGSAISLRYSLEESRLSRDVDSVYRGSKERFLTRFQLNLAEGWHGFTGVVVEEERKQTPEGVHLTATFVTLFYRGGRFAKVSLEASPELIGDAVHTEHVLDGEMRQLYTALGFPVEDARVLGIDEQLAEKLNGATNPEYPRGRDLRDIEVIMQHHRPNLEALRSHVRASERQECGHAVAMIIDRSVEDYRNGYREAGGTTLEHAWGLTQRLLQQVDVAHQDEWQAQWQ</sequence>
<dbReference type="Proteomes" id="UP000293613">
    <property type="component" value="Unassembled WGS sequence"/>
</dbReference>
<evidence type="ECO:0000313" key="1">
    <source>
        <dbReference type="EMBL" id="RYM96746.1"/>
    </source>
</evidence>
<reference evidence="1 2" key="1">
    <citation type="journal article" date="2019" name="Appl. Environ. Microbiol.">
        <title>Dissecting the evolutionary development of the Bifidobacterium animalis species through comparative genomics analyses.</title>
        <authorList>
            <person name="Lugli G.A."/>
            <person name="Mancino W."/>
            <person name="Milani C."/>
            <person name="Duranti S."/>
            <person name="Mancabelli L."/>
            <person name="Napoli S."/>
            <person name="Mangifesta M."/>
            <person name="Viappiani A."/>
            <person name="Anzalone R."/>
            <person name="Longhi G."/>
            <person name="van Sinderen D."/>
            <person name="Ventura M."/>
            <person name="Turroni F."/>
        </authorList>
    </citation>
    <scope>NUCLEOTIDE SEQUENCE [LARGE SCALE GENOMIC DNA]</scope>
    <source>
        <strain evidence="1 2">2011B</strain>
    </source>
</reference>
<dbReference type="EMBL" id="RSCO01000010">
    <property type="protein sequence ID" value="RYM96746.1"/>
    <property type="molecule type" value="Genomic_DNA"/>
</dbReference>
<organism evidence="1 2">
    <name type="scientific">Bifidobacterium animalis subsp. lactis</name>
    <name type="common">Bifidobacterium lactis</name>
    <dbReference type="NCBI Taxonomy" id="302911"/>
    <lineage>
        <taxon>Bacteria</taxon>
        <taxon>Bacillati</taxon>
        <taxon>Actinomycetota</taxon>
        <taxon>Actinomycetes</taxon>
        <taxon>Bifidobacteriales</taxon>
        <taxon>Bifidobacteriaceae</taxon>
        <taxon>Bifidobacterium</taxon>
    </lineage>
</organism>
<proteinExistence type="predicted"/>
<dbReference type="GO" id="GO:0016740">
    <property type="term" value="F:transferase activity"/>
    <property type="evidence" value="ECO:0007669"/>
    <property type="project" value="UniProtKB-KW"/>
</dbReference>
<name>A0A8B3RL16_BIFAN</name>